<dbReference type="InterPro" id="IPR012340">
    <property type="entry name" value="NA-bd_OB-fold"/>
</dbReference>
<dbReference type="InterPro" id="IPR011344">
    <property type="entry name" value="ssDNA-bd"/>
</dbReference>
<dbReference type="GO" id="GO:0003697">
    <property type="term" value="F:single-stranded DNA binding"/>
    <property type="evidence" value="ECO:0007669"/>
    <property type="project" value="InterPro"/>
</dbReference>
<dbReference type="PANTHER" id="PTHR10302:SF0">
    <property type="entry name" value="SINGLE-STRANDED DNA-BINDING PROTEIN, MITOCHONDRIAL"/>
    <property type="match status" value="1"/>
</dbReference>
<dbReference type="EMBL" id="BDGG01000003">
    <property type="protein sequence ID" value="GAU95431.1"/>
    <property type="molecule type" value="Genomic_DNA"/>
</dbReference>
<dbReference type="PROSITE" id="PS50935">
    <property type="entry name" value="SSB"/>
    <property type="match status" value="1"/>
</dbReference>
<gene>
    <name evidence="3" type="primary">RvY_07050-1</name>
    <name evidence="3" type="synonym">RvY_07050.1</name>
    <name evidence="3" type="ORF">RvY_07050</name>
</gene>
<proteinExistence type="inferred from homology"/>
<dbReference type="SUPFAM" id="SSF50249">
    <property type="entry name" value="Nucleic acid-binding proteins"/>
    <property type="match status" value="1"/>
</dbReference>
<name>A0A1D1V108_RAMVA</name>
<evidence type="ECO:0000313" key="4">
    <source>
        <dbReference type="Proteomes" id="UP000186922"/>
    </source>
</evidence>
<keyword evidence="1 2" id="KW-0238">DNA-binding</keyword>
<evidence type="ECO:0000313" key="3">
    <source>
        <dbReference type="EMBL" id="GAU95431.1"/>
    </source>
</evidence>
<sequence length="212" mass="23423">MATFAVRRAATYSLVPLLKSGGCNSTSIQSQQCFIKLFRHGEADHKLRRLFSISAAALQKTDLDADELPSLKHTVSPNSSNIHDISNLERVEKCVNQITLLGRIGSDPQLRGTEANPVLLFSLATHENFRSDTGTLQQKTMWHRVAIFKIGLRETIFKYARKGQRVYLTGTVSYSNVKDTETSILRTVTTIIADDIIMLAGPLTPAAPKPVV</sequence>
<comment type="caution">
    <text evidence="3">The sequence shown here is derived from an EMBL/GenBank/DDBJ whole genome shotgun (WGS) entry which is preliminary data.</text>
</comment>
<dbReference type="AlphaFoldDB" id="A0A1D1V108"/>
<accession>A0A1D1V108</accession>
<dbReference type="Gene3D" id="2.40.50.140">
    <property type="entry name" value="Nucleic acid-binding proteins"/>
    <property type="match status" value="1"/>
</dbReference>
<evidence type="ECO:0000256" key="2">
    <source>
        <dbReference type="PROSITE-ProRule" id="PRU00252"/>
    </source>
</evidence>
<dbReference type="GO" id="GO:0042645">
    <property type="term" value="C:mitochondrial nucleoid"/>
    <property type="evidence" value="ECO:0007669"/>
    <property type="project" value="TreeGrafter"/>
</dbReference>
<dbReference type="CDD" id="cd04496">
    <property type="entry name" value="SSB_OBF"/>
    <property type="match status" value="1"/>
</dbReference>
<dbReference type="NCBIfam" id="TIGR00621">
    <property type="entry name" value="ssb"/>
    <property type="match status" value="1"/>
</dbReference>
<keyword evidence="4" id="KW-1185">Reference proteome</keyword>
<dbReference type="HAMAP" id="MF_00984">
    <property type="entry name" value="SSB"/>
    <property type="match status" value="1"/>
</dbReference>
<dbReference type="Proteomes" id="UP000186922">
    <property type="component" value="Unassembled WGS sequence"/>
</dbReference>
<dbReference type="GO" id="GO:0006264">
    <property type="term" value="P:mitochondrial DNA replication"/>
    <property type="evidence" value="ECO:0007669"/>
    <property type="project" value="TreeGrafter"/>
</dbReference>
<evidence type="ECO:0008006" key="5">
    <source>
        <dbReference type="Google" id="ProtNLM"/>
    </source>
</evidence>
<dbReference type="InterPro" id="IPR000424">
    <property type="entry name" value="Primosome_PriB/ssb"/>
</dbReference>
<dbReference type="STRING" id="947166.A0A1D1V108"/>
<dbReference type="Pfam" id="PF00436">
    <property type="entry name" value="SSB"/>
    <property type="match status" value="1"/>
</dbReference>
<evidence type="ECO:0000256" key="1">
    <source>
        <dbReference type="ARBA" id="ARBA00023125"/>
    </source>
</evidence>
<dbReference type="PANTHER" id="PTHR10302">
    <property type="entry name" value="SINGLE-STRANDED DNA-BINDING PROTEIN"/>
    <property type="match status" value="1"/>
</dbReference>
<protein>
    <recommendedName>
        <fullName evidence="5">Single-stranded DNA-binding protein</fullName>
    </recommendedName>
</protein>
<organism evidence="3 4">
    <name type="scientific">Ramazzottius varieornatus</name>
    <name type="common">Water bear</name>
    <name type="synonym">Tardigrade</name>
    <dbReference type="NCBI Taxonomy" id="947166"/>
    <lineage>
        <taxon>Eukaryota</taxon>
        <taxon>Metazoa</taxon>
        <taxon>Ecdysozoa</taxon>
        <taxon>Tardigrada</taxon>
        <taxon>Eutardigrada</taxon>
        <taxon>Parachela</taxon>
        <taxon>Hypsibioidea</taxon>
        <taxon>Ramazzottiidae</taxon>
        <taxon>Ramazzottius</taxon>
    </lineage>
</organism>
<reference evidence="3 4" key="1">
    <citation type="journal article" date="2016" name="Nat. Commun.">
        <title>Extremotolerant tardigrade genome and improved radiotolerance of human cultured cells by tardigrade-unique protein.</title>
        <authorList>
            <person name="Hashimoto T."/>
            <person name="Horikawa D.D."/>
            <person name="Saito Y."/>
            <person name="Kuwahara H."/>
            <person name="Kozuka-Hata H."/>
            <person name="Shin-I T."/>
            <person name="Minakuchi Y."/>
            <person name="Ohishi K."/>
            <person name="Motoyama A."/>
            <person name="Aizu T."/>
            <person name="Enomoto A."/>
            <person name="Kondo K."/>
            <person name="Tanaka S."/>
            <person name="Hara Y."/>
            <person name="Koshikawa S."/>
            <person name="Sagara H."/>
            <person name="Miura T."/>
            <person name="Yokobori S."/>
            <person name="Miyagawa K."/>
            <person name="Suzuki Y."/>
            <person name="Kubo T."/>
            <person name="Oyama M."/>
            <person name="Kohara Y."/>
            <person name="Fujiyama A."/>
            <person name="Arakawa K."/>
            <person name="Katayama T."/>
            <person name="Toyoda A."/>
            <person name="Kunieda T."/>
        </authorList>
    </citation>
    <scope>NUCLEOTIDE SEQUENCE [LARGE SCALE GENOMIC DNA]</scope>
    <source>
        <strain evidence="3 4">YOKOZUNA-1</strain>
    </source>
</reference>
<dbReference type="OrthoDB" id="1078367at2759"/>